<proteinExistence type="predicted"/>
<sequence length="136" mass="15626">MVRRVCVYILEFKYCDGFTHDLCTLSPALDLTYKTSIHSSTNQTPPVLEEEWNPRLPQDSLRKDLAYLHPTDASFNGTIEKAWKQAVRCMEDPFAYAKDKWDKSHATPDFKAGDLVLVSNTSFNNIKGCKKLKDFF</sequence>
<evidence type="ECO:0000313" key="1">
    <source>
        <dbReference type="EMBL" id="MBW0520505.1"/>
    </source>
</evidence>
<reference evidence="1" key="1">
    <citation type="submission" date="2021-03" db="EMBL/GenBank/DDBJ databases">
        <title>Draft genome sequence of rust myrtle Austropuccinia psidii MF-1, a brazilian biotype.</title>
        <authorList>
            <person name="Quecine M.C."/>
            <person name="Pachon D.M.R."/>
            <person name="Bonatelli M.L."/>
            <person name="Correr F.H."/>
            <person name="Franceschini L.M."/>
            <person name="Leite T.F."/>
            <person name="Margarido G.R.A."/>
            <person name="Almeida C.A."/>
            <person name="Ferrarezi J.A."/>
            <person name="Labate C.A."/>
        </authorList>
    </citation>
    <scope>NUCLEOTIDE SEQUENCE</scope>
    <source>
        <strain evidence="1">MF-1</strain>
    </source>
</reference>
<evidence type="ECO:0000313" key="2">
    <source>
        <dbReference type="Proteomes" id="UP000765509"/>
    </source>
</evidence>
<dbReference type="Proteomes" id="UP000765509">
    <property type="component" value="Unassembled WGS sequence"/>
</dbReference>
<protein>
    <submittedName>
        <fullName evidence="1">Uncharacterized protein</fullName>
    </submittedName>
</protein>
<dbReference type="OrthoDB" id="3158924at2759"/>
<accession>A0A9Q3EK16</accession>
<comment type="caution">
    <text evidence="1">The sequence shown here is derived from an EMBL/GenBank/DDBJ whole genome shotgun (WGS) entry which is preliminary data.</text>
</comment>
<name>A0A9Q3EK16_9BASI</name>
<gene>
    <name evidence="1" type="ORF">O181_060220</name>
</gene>
<dbReference type="AlphaFoldDB" id="A0A9Q3EK16"/>
<dbReference type="EMBL" id="AVOT02028125">
    <property type="protein sequence ID" value="MBW0520505.1"/>
    <property type="molecule type" value="Genomic_DNA"/>
</dbReference>
<keyword evidence="2" id="KW-1185">Reference proteome</keyword>
<organism evidence="1 2">
    <name type="scientific">Austropuccinia psidii MF-1</name>
    <dbReference type="NCBI Taxonomy" id="1389203"/>
    <lineage>
        <taxon>Eukaryota</taxon>
        <taxon>Fungi</taxon>
        <taxon>Dikarya</taxon>
        <taxon>Basidiomycota</taxon>
        <taxon>Pucciniomycotina</taxon>
        <taxon>Pucciniomycetes</taxon>
        <taxon>Pucciniales</taxon>
        <taxon>Sphaerophragmiaceae</taxon>
        <taxon>Austropuccinia</taxon>
    </lineage>
</organism>